<dbReference type="RefSeq" id="WP_161926665.1">
    <property type="nucleotide sequence ID" value="NZ_BJOU01000001.1"/>
</dbReference>
<dbReference type="Pfam" id="PF08327">
    <property type="entry name" value="AHSA1"/>
    <property type="match status" value="1"/>
</dbReference>
<evidence type="ECO:0000256" key="1">
    <source>
        <dbReference type="ARBA" id="ARBA00006817"/>
    </source>
</evidence>
<proteinExistence type="inferred from homology"/>
<sequence>MPVIDVHQDPANRTLQIIARFDAAPSRVWQIYADPRQLEQVWGPPSHPATFVQHELRPGSRTHYFMTGPDGEKYAGFWDVTAVDAENSFDFDDGFALNADDFTPDPNLPVSKNTYRFAADGDGTRAEFTSVYDTEEALTKVLEMGVVEGATAAINQIDGLLGAD</sequence>
<organism evidence="3 4">
    <name type="scientific">Gordonia crocea</name>
    <dbReference type="NCBI Taxonomy" id="589162"/>
    <lineage>
        <taxon>Bacteria</taxon>
        <taxon>Bacillati</taxon>
        <taxon>Actinomycetota</taxon>
        <taxon>Actinomycetes</taxon>
        <taxon>Mycobacteriales</taxon>
        <taxon>Gordoniaceae</taxon>
        <taxon>Gordonia</taxon>
    </lineage>
</organism>
<name>A0A7I9UVT1_9ACTN</name>
<dbReference type="AlphaFoldDB" id="A0A7I9UVT1"/>
<evidence type="ECO:0000313" key="3">
    <source>
        <dbReference type="EMBL" id="GED97324.1"/>
    </source>
</evidence>
<accession>A0A7I9UVT1</accession>
<dbReference type="CDD" id="cd07814">
    <property type="entry name" value="SRPBCC_CalC_Aha1-like"/>
    <property type="match status" value="1"/>
</dbReference>
<dbReference type="EMBL" id="BJOU01000001">
    <property type="protein sequence ID" value="GED97324.1"/>
    <property type="molecule type" value="Genomic_DNA"/>
</dbReference>
<comment type="similarity">
    <text evidence="1">Belongs to the AHA1 family.</text>
</comment>
<protein>
    <submittedName>
        <fullName evidence="3">Activator of HSP90 ATPase</fullName>
    </submittedName>
</protein>
<evidence type="ECO:0000313" key="4">
    <source>
        <dbReference type="Proteomes" id="UP000444980"/>
    </source>
</evidence>
<comment type="caution">
    <text evidence="3">The sequence shown here is derived from an EMBL/GenBank/DDBJ whole genome shotgun (WGS) entry which is preliminary data.</text>
</comment>
<dbReference type="OrthoDB" id="3365660at2"/>
<dbReference type="Proteomes" id="UP000444980">
    <property type="component" value="Unassembled WGS sequence"/>
</dbReference>
<feature type="domain" description="Activator of Hsp90 ATPase homologue 1/2-like C-terminal" evidence="2">
    <location>
        <begin position="22"/>
        <end position="161"/>
    </location>
</feature>
<dbReference type="InterPro" id="IPR013538">
    <property type="entry name" value="ASHA1/2-like_C"/>
</dbReference>
<dbReference type="SUPFAM" id="SSF55961">
    <property type="entry name" value="Bet v1-like"/>
    <property type="match status" value="1"/>
</dbReference>
<evidence type="ECO:0000259" key="2">
    <source>
        <dbReference type="Pfam" id="PF08327"/>
    </source>
</evidence>
<gene>
    <name evidence="3" type="ORF">nbrc107697_13630</name>
</gene>
<dbReference type="InterPro" id="IPR023393">
    <property type="entry name" value="START-like_dom_sf"/>
</dbReference>
<keyword evidence="4" id="KW-1185">Reference proteome</keyword>
<reference evidence="4" key="1">
    <citation type="submission" date="2019-06" db="EMBL/GenBank/DDBJ databases">
        <title>Gordonia isolated from sludge of a wastewater treatment plant.</title>
        <authorList>
            <person name="Tamura T."/>
            <person name="Aoyama K."/>
            <person name="Kang Y."/>
            <person name="Saito S."/>
            <person name="Akiyama N."/>
            <person name="Yazawa K."/>
            <person name="Gonoi T."/>
            <person name="Mikami Y."/>
        </authorList>
    </citation>
    <scope>NUCLEOTIDE SEQUENCE [LARGE SCALE GENOMIC DNA]</scope>
    <source>
        <strain evidence="4">NBRC 107697</strain>
    </source>
</reference>
<dbReference type="Gene3D" id="3.30.530.20">
    <property type="match status" value="1"/>
</dbReference>